<name>A0A8X6VLL5_TRICX</name>
<dbReference type="Proteomes" id="UP000887159">
    <property type="component" value="Unassembled WGS sequence"/>
</dbReference>
<accession>A0A8X6VLL5</accession>
<reference evidence="1" key="1">
    <citation type="submission" date="2020-08" db="EMBL/GenBank/DDBJ databases">
        <title>Multicomponent nature underlies the extraordinary mechanical properties of spider dragline silk.</title>
        <authorList>
            <person name="Kono N."/>
            <person name="Nakamura H."/>
            <person name="Mori M."/>
            <person name="Yoshida Y."/>
            <person name="Ohtoshi R."/>
            <person name="Malay A.D."/>
            <person name="Moran D.A.P."/>
            <person name="Tomita M."/>
            <person name="Numata K."/>
            <person name="Arakawa K."/>
        </authorList>
    </citation>
    <scope>NUCLEOTIDE SEQUENCE</scope>
</reference>
<comment type="caution">
    <text evidence="1">The sequence shown here is derived from an EMBL/GenBank/DDBJ whole genome shotgun (WGS) entry which is preliminary data.</text>
</comment>
<dbReference type="GO" id="GO:0003676">
    <property type="term" value="F:nucleic acid binding"/>
    <property type="evidence" value="ECO:0007669"/>
    <property type="project" value="InterPro"/>
</dbReference>
<evidence type="ECO:0000313" key="1">
    <source>
        <dbReference type="EMBL" id="GFY12458.1"/>
    </source>
</evidence>
<sequence length="144" mass="16572">MGRRRRPSRVPLLNARHQAACFARAGKHRDWTVEAWKRVVWSDESRFRLLNPDGRLRILRQAHEVFYSVCQVGTVQGHGGSIMVWGVFPWCCFGSSMHLSMLFGTQSCWVNISIRFYCCVIRTVMEFSSKTTVPLIRPGWLLAG</sequence>
<dbReference type="EMBL" id="BMAU01021314">
    <property type="protein sequence ID" value="GFY12458.1"/>
    <property type="molecule type" value="Genomic_DNA"/>
</dbReference>
<dbReference type="Gene3D" id="3.30.420.10">
    <property type="entry name" value="Ribonuclease H-like superfamily/Ribonuclease H"/>
    <property type="match status" value="1"/>
</dbReference>
<keyword evidence="2" id="KW-1185">Reference proteome</keyword>
<dbReference type="InterPro" id="IPR036397">
    <property type="entry name" value="RNaseH_sf"/>
</dbReference>
<dbReference type="AlphaFoldDB" id="A0A8X6VLL5"/>
<evidence type="ECO:0000313" key="2">
    <source>
        <dbReference type="Proteomes" id="UP000887159"/>
    </source>
</evidence>
<organism evidence="1 2">
    <name type="scientific">Trichonephila clavipes</name>
    <name type="common">Golden silk orbweaver</name>
    <name type="synonym">Nephila clavipes</name>
    <dbReference type="NCBI Taxonomy" id="2585209"/>
    <lineage>
        <taxon>Eukaryota</taxon>
        <taxon>Metazoa</taxon>
        <taxon>Ecdysozoa</taxon>
        <taxon>Arthropoda</taxon>
        <taxon>Chelicerata</taxon>
        <taxon>Arachnida</taxon>
        <taxon>Araneae</taxon>
        <taxon>Araneomorphae</taxon>
        <taxon>Entelegynae</taxon>
        <taxon>Araneoidea</taxon>
        <taxon>Nephilidae</taxon>
        <taxon>Trichonephila</taxon>
    </lineage>
</organism>
<proteinExistence type="predicted"/>
<gene>
    <name evidence="1" type="primary">AVEN_156491_1</name>
    <name evidence="1" type="ORF">TNCV_1798801</name>
</gene>
<protein>
    <submittedName>
        <fullName evidence="1">HTH_Tnp_Tc3_2 domain-containing protein</fullName>
    </submittedName>
</protein>